<evidence type="ECO:0000256" key="2">
    <source>
        <dbReference type="ARBA" id="ARBA00022475"/>
    </source>
</evidence>
<feature type="transmembrane region" description="Helical" evidence="6">
    <location>
        <begin position="38"/>
        <end position="62"/>
    </location>
</feature>
<dbReference type="PANTHER" id="PTHR33885">
    <property type="entry name" value="PHAGE SHOCK PROTEIN C"/>
    <property type="match status" value="1"/>
</dbReference>
<gene>
    <name evidence="8" type="ORF">OM076_21270</name>
</gene>
<dbReference type="AlphaFoldDB" id="A0A9X3N0W5"/>
<keyword evidence="9" id="KW-1185">Reference proteome</keyword>
<dbReference type="Pfam" id="PF04024">
    <property type="entry name" value="PspC"/>
    <property type="match status" value="1"/>
</dbReference>
<organism evidence="8 9">
    <name type="scientific">Solirubrobacter ginsenosidimutans</name>
    <dbReference type="NCBI Taxonomy" id="490573"/>
    <lineage>
        <taxon>Bacteria</taxon>
        <taxon>Bacillati</taxon>
        <taxon>Actinomycetota</taxon>
        <taxon>Thermoleophilia</taxon>
        <taxon>Solirubrobacterales</taxon>
        <taxon>Solirubrobacteraceae</taxon>
        <taxon>Solirubrobacter</taxon>
    </lineage>
</organism>
<comment type="caution">
    <text evidence="8">The sequence shown here is derived from an EMBL/GenBank/DDBJ whole genome shotgun (WGS) entry which is preliminary data.</text>
</comment>
<keyword evidence="3 6" id="KW-0812">Transmembrane</keyword>
<comment type="subcellular location">
    <subcellularLocation>
        <location evidence="1">Cell membrane</location>
        <topology evidence="1">Single-pass membrane protein</topology>
    </subcellularLocation>
</comment>
<evidence type="ECO:0000256" key="1">
    <source>
        <dbReference type="ARBA" id="ARBA00004162"/>
    </source>
</evidence>
<evidence type="ECO:0000256" key="4">
    <source>
        <dbReference type="ARBA" id="ARBA00022989"/>
    </source>
</evidence>
<dbReference type="EMBL" id="JAPDOD010000021">
    <property type="protein sequence ID" value="MDA0162818.1"/>
    <property type="molecule type" value="Genomic_DNA"/>
</dbReference>
<dbReference type="InterPro" id="IPR007168">
    <property type="entry name" value="Phageshock_PspC_N"/>
</dbReference>
<keyword evidence="5 6" id="KW-0472">Membrane</keyword>
<protein>
    <submittedName>
        <fullName evidence="8">PspC domain-containing protein</fullName>
    </submittedName>
</protein>
<proteinExistence type="predicted"/>
<evidence type="ECO:0000313" key="9">
    <source>
        <dbReference type="Proteomes" id="UP001149140"/>
    </source>
</evidence>
<evidence type="ECO:0000313" key="8">
    <source>
        <dbReference type="EMBL" id="MDA0162818.1"/>
    </source>
</evidence>
<dbReference type="GO" id="GO:0005886">
    <property type="term" value="C:plasma membrane"/>
    <property type="evidence" value="ECO:0007669"/>
    <property type="project" value="UniProtKB-SubCell"/>
</dbReference>
<dbReference type="Proteomes" id="UP001149140">
    <property type="component" value="Unassembled WGS sequence"/>
</dbReference>
<evidence type="ECO:0000259" key="7">
    <source>
        <dbReference type="Pfam" id="PF04024"/>
    </source>
</evidence>
<dbReference type="RefSeq" id="WP_270042057.1">
    <property type="nucleotide sequence ID" value="NZ_JAPDOD010000021.1"/>
</dbReference>
<feature type="domain" description="Phage shock protein PspC N-terminal" evidence="7">
    <location>
        <begin position="8"/>
        <end position="64"/>
    </location>
</feature>
<reference evidence="8" key="1">
    <citation type="submission" date="2022-10" db="EMBL/GenBank/DDBJ databases">
        <title>The WGS of Solirubrobacter ginsenosidimutans DSM 21036.</title>
        <authorList>
            <person name="Jiang Z."/>
        </authorList>
    </citation>
    <scope>NUCLEOTIDE SEQUENCE</scope>
    <source>
        <strain evidence="8">DSM 21036</strain>
    </source>
</reference>
<dbReference type="PANTHER" id="PTHR33885:SF3">
    <property type="entry name" value="PHAGE SHOCK PROTEIN C"/>
    <property type="match status" value="1"/>
</dbReference>
<sequence length="78" mass="8089">MNTTPPHRLTRSSTDKYVSGISGGLGEHFGVDPTVVRVGWVFATLVTGGAALLAYAALLVVVPRDDAATEDRLPGVPA</sequence>
<evidence type="ECO:0000256" key="5">
    <source>
        <dbReference type="ARBA" id="ARBA00023136"/>
    </source>
</evidence>
<keyword evidence="2" id="KW-1003">Cell membrane</keyword>
<evidence type="ECO:0000256" key="6">
    <source>
        <dbReference type="SAM" id="Phobius"/>
    </source>
</evidence>
<keyword evidence="4 6" id="KW-1133">Transmembrane helix</keyword>
<name>A0A9X3N0W5_9ACTN</name>
<dbReference type="InterPro" id="IPR052027">
    <property type="entry name" value="PspC"/>
</dbReference>
<accession>A0A9X3N0W5</accession>
<evidence type="ECO:0000256" key="3">
    <source>
        <dbReference type="ARBA" id="ARBA00022692"/>
    </source>
</evidence>